<keyword evidence="3" id="KW-1185">Reference proteome</keyword>
<proteinExistence type="predicted"/>
<evidence type="ECO:0000256" key="1">
    <source>
        <dbReference type="SAM" id="MobiDB-lite"/>
    </source>
</evidence>
<dbReference type="OrthoDB" id="6032027at2759"/>
<reference evidence="2" key="1">
    <citation type="submission" date="2021-01" db="UniProtKB">
        <authorList>
            <consortium name="EnsemblMetazoa"/>
        </authorList>
    </citation>
    <scope>IDENTIFICATION</scope>
</reference>
<sequence>KTYKMETVFKWHGIINIGESVNKQLHWKSKKGTLRYRRGYTCKRTFSKDQSYYEIFAEINESNLKKPLFVIKIYNRTYVNDEIEMLLEKTISCFNPTAAYKKLLNYLNVEIKGTLVGNAFYGFYKDEFHKQANDNDTQTYQNAPNYCNDANDTNKENSSDASTAPFQSCATSSCRSRISNWIGVLDFGVRINEDAFIKKVGTKNLYLQPGYHALRSVKTTNGKFINLHLKIINVDNQPKYCAFTEEDPVMSFESHIPKECVSQALDGVKAIKSKKNWSAIEYFGLQKSEVQQKLTAECDKLLQDLQPGEISDDDDDDDNEKDTNDQINEAPLLLNVLNIRKRNAGPTSSLCPKAIKARNEIIHNLVRYTSFGDVKSFVQHLIVNCPDIIDSALDLEFHEKALCRIVSKLNLHTLPKTLDEKDTAEMLIGKADISQRGYGNIRNILAAKSVKIPSYTNVKQYVNKLNVGKIVPIHHENESTCNCMGYFCTVKETLQMILSCPSLYSKMIFFSIEQCNAIKEFIISKDAELYKNFDSTRRTIIIRDTGDNFRASSKYPTEQTSFSILNIEELVTCPYGQFISTLWRGKESRETLQLHVSKIYEELTHLVKNGVKLKIDNAEEHFNIIVISVADLSFTKEVLGKCQCTHTFGCLHCELDNKQWCSLKPTKGTPQSYRKMITRGKKAFKDLGSNPDKNSAPYKKFTATHFAQWAPVLFEGTIIEFTPPCGLHMILAHHRYLWKFLHETITRRTQQHLLPVALRKIGCTYLAFQIESYQKSKKKSYDGSDTLKMIGNDCKLMEQNIDSFLDVFVQDREQSWQSQKASSLRHVLKLYQLFTDIARDLRAIHADKERISTFQERVESFVQIFLKHSPNIMYEKMPYLHYLRNHVGDLMKLYMRLFNWGYGYFSTNAGEHLNKRIKQTELSHTNMDEKRFFTIMHIFRTKQFEFTHSIMPSKSKPITCSACNQQGHNKKNKSCPMHPSHPPLVFDETDDETEDV</sequence>
<dbReference type="EnsemblMetazoa" id="CLYHEMT017758.1">
    <property type="protein sequence ID" value="CLYHEMP017758.1"/>
    <property type="gene ID" value="CLYHEMG017758"/>
</dbReference>
<organism evidence="2 3">
    <name type="scientific">Clytia hemisphaerica</name>
    <dbReference type="NCBI Taxonomy" id="252671"/>
    <lineage>
        <taxon>Eukaryota</taxon>
        <taxon>Metazoa</taxon>
        <taxon>Cnidaria</taxon>
        <taxon>Hydrozoa</taxon>
        <taxon>Hydroidolina</taxon>
        <taxon>Leptothecata</taxon>
        <taxon>Obeliida</taxon>
        <taxon>Clytiidae</taxon>
        <taxon>Clytia</taxon>
    </lineage>
</organism>
<accession>A0A7M5X4E2</accession>
<feature type="region of interest" description="Disordered" evidence="1">
    <location>
        <begin position="969"/>
        <end position="996"/>
    </location>
</feature>
<evidence type="ECO:0000313" key="2">
    <source>
        <dbReference type="EnsemblMetazoa" id="CLYHEMP017758.1"/>
    </source>
</evidence>
<feature type="compositionally biased region" description="Acidic residues" evidence="1">
    <location>
        <begin position="987"/>
        <end position="996"/>
    </location>
</feature>
<name>A0A7M5X4E2_9CNID</name>
<protein>
    <submittedName>
        <fullName evidence="2">Uncharacterized protein</fullName>
    </submittedName>
</protein>
<evidence type="ECO:0000313" key="3">
    <source>
        <dbReference type="Proteomes" id="UP000594262"/>
    </source>
</evidence>
<dbReference type="AlphaFoldDB" id="A0A7M5X4E2"/>
<dbReference type="Proteomes" id="UP000594262">
    <property type="component" value="Unplaced"/>
</dbReference>